<evidence type="ECO:0000313" key="1">
    <source>
        <dbReference type="EMBL" id="TGA98619.1"/>
    </source>
</evidence>
<comment type="caution">
    <text evidence="1">The sequence shown here is derived from an EMBL/GenBank/DDBJ whole genome shotgun (WGS) entry which is preliminary data.</text>
</comment>
<protein>
    <submittedName>
        <fullName evidence="1">Uncharacterized protein</fullName>
    </submittedName>
</protein>
<accession>A0A4Z0GND2</accession>
<dbReference type="Proteomes" id="UP000298347">
    <property type="component" value="Unassembled WGS sequence"/>
</dbReference>
<gene>
    <name evidence="1" type="ORF">E4665_07075</name>
</gene>
<dbReference type="RefSeq" id="WP_135348098.1">
    <property type="nucleotide sequence ID" value="NZ_SRJD01000006.1"/>
</dbReference>
<proteinExistence type="predicted"/>
<evidence type="ECO:0000313" key="2">
    <source>
        <dbReference type="Proteomes" id="UP000298347"/>
    </source>
</evidence>
<organism evidence="1 2">
    <name type="scientific">Sporolactobacillus shoreae</name>
    <dbReference type="NCBI Taxonomy" id="1465501"/>
    <lineage>
        <taxon>Bacteria</taxon>
        <taxon>Bacillati</taxon>
        <taxon>Bacillota</taxon>
        <taxon>Bacilli</taxon>
        <taxon>Bacillales</taxon>
        <taxon>Sporolactobacillaceae</taxon>
        <taxon>Sporolactobacillus</taxon>
    </lineage>
</organism>
<reference evidence="1 2" key="1">
    <citation type="journal article" date="2015" name="Int. J. Syst. Evol. Microbiol.">
        <title>Sporolactobacillus shoreae sp. nov. and Sporolactobacillus spathodeae sp. nov., two spore-forming lactic acid bacteria isolated from tree barks in Thailand.</title>
        <authorList>
            <person name="Thamacharoensuk T."/>
            <person name="Kitahara M."/>
            <person name="Ohkuma M."/>
            <person name="Thongchul N."/>
            <person name="Tanasupawat S."/>
        </authorList>
    </citation>
    <scope>NUCLEOTIDE SEQUENCE [LARGE SCALE GENOMIC DNA]</scope>
    <source>
        <strain evidence="1 2">BK92</strain>
    </source>
</reference>
<name>A0A4Z0GND2_9BACL</name>
<sequence length="97" mass="11060">MRSGAPIRHVFTPREIEHFGHSVRMMNGNLGEVDGKYIVFLTSGAVLSIASAYPDIRNVRDEDGRVIAKRIGKRFEKLWAVEGAYPRLTKEKYTMIH</sequence>
<keyword evidence="2" id="KW-1185">Reference proteome</keyword>
<dbReference type="AlphaFoldDB" id="A0A4Z0GND2"/>
<dbReference type="EMBL" id="SRJD01000006">
    <property type="protein sequence ID" value="TGA98619.1"/>
    <property type="molecule type" value="Genomic_DNA"/>
</dbReference>